<sequence>MWIFRERRDIFLNLKLVQIIFTIIVLSTELVQYTVYVNISPDSPDILAASLFMSEEYGAIKIWDYIVFLLTLITLGGYVYNFKRIWNKGPYFFLDLSLAVLWFTSTMANLDPAYGHHPIQTCSFAKTSSLTTICSTWVTSVVFCWLNMLTLIISAFISWRIKQEKRKGIYSFHKPTLKPEVKNRMSQRQSVLLKQGLENPDESQPVILESGIKPLMLVQLANT</sequence>
<gene>
    <name evidence="2" type="ORF">C1645_780864</name>
</gene>
<keyword evidence="3" id="KW-1185">Reference proteome</keyword>
<dbReference type="EMBL" id="QKYT01000397">
    <property type="protein sequence ID" value="RIA85910.1"/>
    <property type="molecule type" value="Genomic_DNA"/>
</dbReference>
<protein>
    <recommendedName>
        <fullName evidence="4">MARVEL domain-containing protein</fullName>
    </recommendedName>
</protein>
<dbReference type="OrthoDB" id="2319803at2759"/>
<keyword evidence="1" id="KW-0472">Membrane</keyword>
<keyword evidence="1" id="KW-0812">Transmembrane</keyword>
<reference evidence="2 3" key="1">
    <citation type="submission" date="2018-06" db="EMBL/GenBank/DDBJ databases">
        <title>Comparative genomics reveals the genomic features of Rhizophagus irregularis, R. cerebriforme, R. diaphanum and Gigaspora rosea, and their symbiotic lifestyle signature.</title>
        <authorList>
            <person name="Morin E."/>
            <person name="San Clemente H."/>
            <person name="Chen E.C.H."/>
            <person name="De La Providencia I."/>
            <person name="Hainaut M."/>
            <person name="Kuo A."/>
            <person name="Kohler A."/>
            <person name="Murat C."/>
            <person name="Tang N."/>
            <person name="Roy S."/>
            <person name="Loubradou J."/>
            <person name="Henrissat B."/>
            <person name="Grigoriev I.V."/>
            <person name="Corradi N."/>
            <person name="Roux C."/>
            <person name="Martin F.M."/>
        </authorList>
    </citation>
    <scope>NUCLEOTIDE SEQUENCE [LARGE SCALE GENOMIC DNA]</scope>
    <source>
        <strain evidence="2 3">DAOM 227022</strain>
    </source>
</reference>
<evidence type="ECO:0000313" key="3">
    <source>
        <dbReference type="Proteomes" id="UP000265703"/>
    </source>
</evidence>
<feature type="transmembrane region" description="Helical" evidence="1">
    <location>
        <begin position="62"/>
        <end position="80"/>
    </location>
</feature>
<feature type="transmembrane region" description="Helical" evidence="1">
    <location>
        <begin position="12"/>
        <end position="35"/>
    </location>
</feature>
<proteinExistence type="predicted"/>
<evidence type="ECO:0000313" key="2">
    <source>
        <dbReference type="EMBL" id="RIA85910.1"/>
    </source>
</evidence>
<evidence type="ECO:0008006" key="4">
    <source>
        <dbReference type="Google" id="ProtNLM"/>
    </source>
</evidence>
<feature type="transmembrane region" description="Helical" evidence="1">
    <location>
        <begin position="130"/>
        <end position="157"/>
    </location>
</feature>
<comment type="caution">
    <text evidence="2">The sequence shown here is derived from an EMBL/GenBank/DDBJ whole genome shotgun (WGS) entry which is preliminary data.</text>
</comment>
<keyword evidence="1" id="KW-1133">Transmembrane helix</keyword>
<accession>A0A397SI43</accession>
<organism evidence="2 3">
    <name type="scientific">Glomus cerebriforme</name>
    <dbReference type="NCBI Taxonomy" id="658196"/>
    <lineage>
        <taxon>Eukaryota</taxon>
        <taxon>Fungi</taxon>
        <taxon>Fungi incertae sedis</taxon>
        <taxon>Mucoromycota</taxon>
        <taxon>Glomeromycotina</taxon>
        <taxon>Glomeromycetes</taxon>
        <taxon>Glomerales</taxon>
        <taxon>Glomeraceae</taxon>
        <taxon>Glomus</taxon>
    </lineage>
</organism>
<dbReference type="Proteomes" id="UP000265703">
    <property type="component" value="Unassembled WGS sequence"/>
</dbReference>
<dbReference type="AlphaFoldDB" id="A0A397SI43"/>
<name>A0A397SI43_9GLOM</name>
<feature type="transmembrane region" description="Helical" evidence="1">
    <location>
        <begin position="92"/>
        <end position="110"/>
    </location>
</feature>
<evidence type="ECO:0000256" key="1">
    <source>
        <dbReference type="SAM" id="Phobius"/>
    </source>
</evidence>